<feature type="compositionally biased region" description="Basic and acidic residues" evidence="1">
    <location>
        <begin position="362"/>
        <end position="371"/>
    </location>
</feature>
<dbReference type="AlphaFoldDB" id="A0A0C2XM29"/>
<organism evidence="2 3">
    <name type="scientific">Serendipita vermifera MAFF 305830</name>
    <dbReference type="NCBI Taxonomy" id="933852"/>
    <lineage>
        <taxon>Eukaryota</taxon>
        <taxon>Fungi</taxon>
        <taxon>Dikarya</taxon>
        <taxon>Basidiomycota</taxon>
        <taxon>Agaricomycotina</taxon>
        <taxon>Agaricomycetes</taxon>
        <taxon>Sebacinales</taxon>
        <taxon>Serendipitaceae</taxon>
        <taxon>Serendipita</taxon>
    </lineage>
</organism>
<dbReference type="EMBL" id="KN824286">
    <property type="protein sequence ID" value="KIM30032.1"/>
    <property type="molecule type" value="Genomic_DNA"/>
</dbReference>
<dbReference type="HOGENOM" id="CLU_608545_0_0_1"/>
<feature type="region of interest" description="Disordered" evidence="1">
    <location>
        <begin position="362"/>
        <end position="450"/>
    </location>
</feature>
<accession>A0A0C2XM29</accession>
<keyword evidence="3" id="KW-1185">Reference proteome</keyword>
<feature type="region of interest" description="Disordered" evidence="1">
    <location>
        <begin position="206"/>
        <end position="274"/>
    </location>
</feature>
<protein>
    <submittedName>
        <fullName evidence="2">Uncharacterized protein</fullName>
    </submittedName>
</protein>
<evidence type="ECO:0000313" key="2">
    <source>
        <dbReference type="EMBL" id="KIM30032.1"/>
    </source>
</evidence>
<evidence type="ECO:0000313" key="3">
    <source>
        <dbReference type="Proteomes" id="UP000054097"/>
    </source>
</evidence>
<feature type="compositionally biased region" description="Polar residues" evidence="1">
    <location>
        <begin position="257"/>
        <end position="270"/>
    </location>
</feature>
<name>A0A0C2XM29_SERVB</name>
<gene>
    <name evidence="2" type="ORF">M408DRAFT_22454</name>
</gene>
<evidence type="ECO:0000256" key="1">
    <source>
        <dbReference type="SAM" id="MobiDB-lite"/>
    </source>
</evidence>
<feature type="region of interest" description="Disordered" evidence="1">
    <location>
        <begin position="137"/>
        <end position="179"/>
    </location>
</feature>
<feature type="compositionally biased region" description="Acidic residues" evidence="1">
    <location>
        <begin position="243"/>
        <end position="254"/>
    </location>
</feature>
<reference evidence="2 3" key="1">
    <citation type="submission" date="2014-04" db="EMBL/GenBank/DDBJ databases">
        <authorList>
            <consortium name="DOE Joint Genome Institute"/>
            <person name="Kuo A."/>
            <person name="Zuccaro A."/>
            <person name="Kohler A."/>
            <person name="Nagy L.G."/>
            <person name="Floudas D."/>
            <person name="Copeland A."/>
            <person name="Barry K.W."/>
            <person name="Cichocki N."/>
            <person name="Veneault-Fourrey C."/>
            <person name="LaButti K."/>
            <person name="Lindquist E.A."/>
            <person name="Lipzen A."/>
            <person name="Lundell T."/>
            <person name="Morin E."/>
            <person name="Murat C."/>
            <person name="Sun H."/>
            <person name="Tunlid A."/>
            <person name="Henrissat B."/>
            <person name="Grigoriev I.V."/>
            <person name="Hibbett D.S."/>
            <person name="Martin F."/>
            <person name="Nordberg H.P."/>
            <person name="Cantor M.N."/>
            <person name="Hua S.X."/>
        </authorList>
    </citation>
    <scope>NUCLEOTIDE SEQUENCE [LARGE SCALE GENOMIC DNA]</scope>
    <source>
        <strain evidence="2 3">MAFF 305830</strain>
    </source>
</reference>
<feature type="compositionally biased region" description="Low complexity" evidence="1">
    <location>
        <begin position="144"/>
        <end position="156"/>
    </location>
</feature>
<feature type="region of interest" description="Disordered" evidence="1">
    <location>
        <begin position="50"/>
        <end position="72"/>
    </location>
</feature>
<dbReference type="Proteomes" id="UP000054097">
    <property type="component" value="Unassembled WGS sequence"/>
</dbReference>
<proteinExistence type="predicted"/>
<feature type="compositionally biased region" description="Low complexity" evidence="1">
    <location>
        <begin position="50"/>
        <end position="62"/>
    </location>
</feature>
<feature type="compositionally biased region" description="Polar residues" evidence="1">
    <location>
        <begin position="216"/>
        <end position="230"/>
    </location>
</feature>
<reference evidence="3" key="2">
    <citation type="submission" date="2015-01" db="EMBL/GenBank/DDBJ databases">
        <title>Evolutionary Origins and Diversification of the Mycorrhizal Mutualists.</title>
        <authorList>
            <consortium name="DOE Joint Genome Institute"/>
            <consortium name="Mycorrhizal Genomics Consortium"/>
            <person name="Kohler A."/>
            <person name="Kuo A."/>
            <person name="Nagy L.G."/>
            <person name="Floudas D."/>
            <person name="Copeland A."/>
            <person name="Barry K.W."/>
            <person name="Cichocki N."/>
            <person name="Veneault-Fourrey C."/>
            <person name="LaButti K."/>
            <person name="Lindquist E.A."/>
            <person name="Lipzen A."/>
            <person name="Lundell T."/>
            <person name="Morin E."/>
            <person name="Murat C."/>
            <person name="Riley R."/>
            <person name="Ohm R."/>
            <person name="Sun H."/>
            <person name="Tunlid A."/>
            <person name="Henrissat B."/>
            <person name="Grigoriev I.V."/>
            <person name="Hibbett D.S."/>
            <person name="Martin F."/>
        </authorList>
    </citation>
    <scope>NUCLEOTIDE SEQUENCE [LARGE SCALE GENOMIC DNA]</scope>
    <source>
        <strain evidence="3">MAFF 305830</strain>
    </source>
</reference>
<feature type="compositionally biased region" description="Basic and acidic residues" evidence="1">
    <location>
        <begin position="397"/>
        <end position="412"/>
    </location>
</feature>
<sequence length="450" mass="49645">MSSPQNKKDLAFISEFLEEAEQSIAQYGRSFSMAEWPTVDLSSPLLSPLRSIQGSRQSQSSNDDLDSSLVMRTPSSTPLWKAELESPIRFIGRSPFMPATPGPTRSCSALFCSSVVSDSETFCSACRDMYTGSPPRREEIWQWSSPSVSISPARSSEAGTSKSPTRRHRSPSPDPIADLVLISPPGVRVDINVVSPRLGAMEALASEVGDADEETINSSSTDAGEQSTFEESPLATSIPLPESDSEAEAEEGEGEQPQASTSNEGFSSFTHPDAPAWQWKRESAVKRMIDRPGFGDKADSTTELEDLFPPEQRHVQLADGKYRCWATAGLDKATDRWSVYRCKHTAYKHLNDYRRHLTSKHLGDERAEVRHPKNQAVGTSHKPKKRKTRKDDDDEWEGGRRGKRVESPEGKKASKGASDTFNNEEGCKAKSRSGELMAHDGDSEEEIKET</sequence>